<evidence type="ECO:0000256" key="1">
    <source>
        <dbReference type="ARBA" id="ARBA00004141"/>
    </source>
</evidence>
<feature type="transmembrane region" description="Helical" evidence="5">
    <location>
        <begin position="209"/>
        <end position="229"/>
    </location>
</feature>
<dbReference type="InterPro" id="IPR007271">
    <property type="entry name" value="Nuc_sug_transpt"/>
</dbReference>
<evidence type="ECO:0008006" key="8">
    <source>
        <dbReference type="Google" id="ProtNLM"/>
    </source>
</evidence>
<feature type="transmembrane region" description="Helical" evidence="5">
    <location>
        <begin position="276"/>
        <end position="296"/>
    </location>
</feature>
<dbReference type="EMBL" id="BRXX01000161">
    <property type="protein sequence ID" value="GMH94971.1"/>
    <property type="molecule type" value="Genomic_DNA"/>
</dbReference>
<sequence>MVGLVILMRYSRVNSPNSKPNSKPNSSNDDDLQSSLYISSTAVFTMELLKFFICTLVLFHSTNYSFPHLFQIFKNSLIDSPYEVLKLSVPSLLYALQNNLLYCALTNLDAASYQVIYQLKILTTALFSVTMLHKKLTVRKWFSLILLSFGVILAQTSTSQDSHVASIPTDLAKKNRLVGTLCVVMAACTSGFSGVYFEKILKGSPKVSLWIRNIQMGLPSVLLSLLSSLLKDYSPILRSGFFHGYTTTVWSVILVQAGGGLLVALVVKYADNVLKVFAASFSIVVNAVVSYVFFGFVPDGRFCVGTVAVCCSIVIYSGGGQKKRTILPLNRLEQGGKEEKENLIEDKDS</sequence>
<evidence type="ECO:0000256" key="5">
    <source>
        <dbReference type="SAM" id="Phobius"/>
    </source>
</evidence>
<dbReference type="NCBIfam" id="TIGR00803">
    <property type="entry name" value="nst"/>
    <property type="match status" value="1"/>
</dbReference>
<keyword evidence="2 5" id="KW-0812">Transmembrane</keyword>
<evidence type="ECO:0000313" key="7">
    <source>
        <dbReference type="Proteomes" id="UP001165160"/>
    </source>
</evidence>
<dbReference type="Proteomes" id="UP001165160">
    <property type="component" value="Unassembled WGS sequence"/>
</dbReference>
<proteinExistence type="predicted"/>
<dbReference type="PIRSF" id="PIRSF005799">
    <property type="entry name" value="UDP-gal_transpt"/>
    <property type="match status" value="1"/>
</dbReference>
<gene>
    <name evidence="6" type="ORF">TrVE_jg8260</name>
</gene>
<dbReference type="InterPro" id="IPR037185">
    <property type="entry name" value="EmrE-like"/>
</dbReference>
<dbReference type="PANTHER" id="PTHR10231">
    <property type="entry name" value="NUCLEOTIDE-SUGAR TRANSMEMBRANE TRANSPORTER"/>
    <property type="match status" value="1"/>
</dbReference>
<dbReference type="SUPFAM" id="SSF103481">
    <property type="entry name" value="Multidrug resistance efflux transporter EmrE"/>
    <property type="match status" value="1"/>
</dbReference>
<dbReference type="Gene3D" id="1.10.3730.20">
    <property type="match status" value="1"/>
</dbReference>
<keyword evidence="3 5" id="KW-1133">Transmembrane helix</keyword>
<evidence type="ECO:0000256" key="3">
    <source>
        <dbReference type="ARBA" id="ARBA00022989"/>
    </source>
</evidence>
<reference evidence="7" key="1">
    <citation type="journal article" date="2023" name="Commun. Biol.">
        <title>Genome analysis of Parmales, the sister group of diatoms, reveals the evolutionary specialization of diatoms from phago-mixotrophs to photoautotrophs.</title>
        <authorList>
            <person name="Ban H."/>
            <person name="Sato S."/>
            <person name="Yoshikawa S."/>
            <person name="Yamada K."/>
            <person name="Nakamura Y."/>
            <person name="Ichinomiya M."/>
            <person name="Sato N."/>
            <person name="Blanc-Mathieu R."/>
            <person name="Endo H."/>
            <person name="Kuwata A."/>
            <person name="Ogata H."/>
        </authorList>
    </citation>
    <scope>NUCLEOTIDE SEQUENCE [LARGE SCALE GENOMIC DNA]</scope>
    <source>
        <strain evidence="7">NIES 3699</strain>
    </source>
</reference>
<comment type="caution">
    <text evidence="6">The sequence shown here is derived from an EMBL/GenBank/DDBJ whole genome shotgun (WGS) entry which is preliminary data.</text>
</comment>
<name>A0A9W7BR58_9STRA</name>
<feature type="transmembrane region" description="Helical" evidence="5">
    <location>
        <begin position="249"/>
        <end position="269"/>
    </location>
</feature>
<dbReference type="GO" id="GO:0000139">
    <property type="term" value="C:Golgi membrane"/>
    <property type="evidence" value="ECO:0007669"/>
    <property type="project" value="InterPro"/>
</dbReference>
<feature type="transmembrane region" description="Helical" evidence="5">
    <location>
        <begin position="36"/>
        <end position="59"/>
    </location>
</feature>
<organism evidence="6 7">
    <name type="scientific">Triparma verrucosa</name>
    <dbReference type="NCBI Taxonomy" id="1606542"/>
    <lineage>
        <taxon>Eukaryota</taxon>
        <taxon>Sar</taxon>
        <taxon>Stramenopiles</taxon>
        <taxon>Ochrophyta</taxon>
        <taxon>Bolidophyceae</taxon>
        <taxon>Parmales</taxon>
        <taxon>Triparmaceae</taxon>
        <taxon>Triparma</taxon>
    </lineage>
</organism>
<feature type="transmembrane region" description="Helical" evidence="5">
    <location>
        <begin position="177"/>
        <end position="197"/>
    </location>
</feature>
<dbReference type="GO" id="GO:0015165">
    <property type="term" value="F:pyrimidine nucleotide-sugar transmembrane transporter activity"/>
    <property type="evidence" value="ECO:0007669"/>
    <property type="project" value="InterPro"/>
</dbReference>
<evidence type="ECO:0000313" key="6">
    <source>
        <dbReference type="EMBL" id="GMH94971.1"/>
    </source>
</evidence>
<evidence type="ECO:0000256" key="4">
    <source>
        <dbReference type="ARBA" id="ARBA00023136"/>
    </source>
</evidence>
<dbReference type="AlphaFoldDB" id="A0A9W7BR58"/>
<protein>
    <recommendedName>
        <fullName evidence="8">UDP-galactose transporter</fullName>
    </recommendedName>
</protein>
<keyword evidence="4 5" id="KW-0472">Membrane</keyword>
<keyword evidence="7" id="KW-1185">Reference proteome</keyword>
<feature type="transmembrane region" description="Helical" evidence="5">
    <location>
        <begin position="141"/>
        <end position="157"/>
    </location>
</feature>
<feature type="transmembrane region" description="Helical" evidence="5">
    <location>
        <begin position="302"/>
        <end position="319"/>
    </location>
</feature>
<evidence type="ECO:0000256" key="2">
    <source>
        <dbReference type="ARBA" id="ARBA00022692"/>
    </source>
</evidence>
<dbReference type="Pfam" id="PF04142">
    <property type="entry name" value="Nuc_sug_transp"/>
    <property type="match status" value="1"/>
</dbReference>
<comment type="subcellular location">
    <subcellularLocation>
        <location evidence="1">Membrane</location>
        <topology evidence="1">Multi-pass membrane protein</topology>
    </subcellularLocation>
</comment>
<accession>A0A9W7BR58</accession>